<reference evidence="10 11" key="1">
    <citation type="submission" date="2020-01" db="EMBL/GenBank/DDBJ databases">
        <title>Whole genome sequence of Heliobacterium gestii DSM 11169.</title>
        <authorList>
            <person name="Kyndt J.A."/>
            <person name="Meyer T.E."/>
        </authorList>
    </citation>
    <scope>NUCLEOTIDE SEQUENCE [LARGE SCALE GENOMIC DNA]</scope>
    <source>
        <strain evidence="10 11">DSM 11169</strain>
    </source>
</reference>
<dbReference type="PANTHER" id="PTHR30294">
    <property type="entry name" value="MEMBRANE COMPONENT OF ABC TRANSPORTER YHHJ-RELATED"/>
    <property type="match status" value="1"/>
</dbReference>
<comment type="subcellular location">
    <subcellularLocation>
        <location evidence="1">Cell membrane</location>
        <topology evidence="1">Multi-pass membrane protein</topology>
    </subcellularLocation>
</comment>
<dbReference type="Pfam" id="PF12698">
    <property type="entry name" value="ABC2_membrane_3"/>
    <property type="match status" value="1"/>
</dbReference>
<feature type="transmembrane region" description="Helical" evidence="8">
    <location>
        <begin position="350"/>
        <end position="368"/>
    </location>
</feature>
<feature type="domain" description="ABC transmembrane type-2" evidence="9">
    <location>
        <begin position="146"/>
        <end position="371"/>
    </location>
</feature>
<dbReference type="Gene3D" id="3.40.1710.10">
    <property type="entry name" value="abc type-2 transporter like domain"/>
    <property type="match status" value="1"/>
</dbReference>
<evidence type="ECO:0000256" key="3">
    <source>
        <dbReference type="ARBA" id="ARBA00022448"/>
    </source>
</evidence>
<name>A0A845LD24_HELGE</name>
<evidence type="ECO:0000256" key="1">
    <source>
        <dbReference type="ARBA" id="ARBA00004651"/>
    </source>
</evidence>
<keyword evidence="4" id="KW-1003">Cell membrane</keyword>
<keyword evidence="5 8" id="KW-0812">Transmembrane</keyword>
<accession>A0A845LD24</accession>
<evidence type="ECO:0000256" key="2">
    <source>
        <dbReference type="ARBA" id="ARBA00007783"/>
    </source>
</evidence>
<dbReference type="AlphaFoldDB" id="A0A845LD24"/>
<dbReference type="PANTHER" id="PTHR30294:SF29">
    <property type="entry name" value="MULTIDRUG ABC TRANSPORTER PERMEASE YBHS-RELATED"/>
    <property type="match status" value="1"/>
</dbReference>
<protein>
    <submittedName>
        <fullName evidence="10">ABC transporter permease</fullName>
    </submittedName>
</protein>
<keyword evidence="6 8" id="KW-1133">Transmembrane helix</keyword>
<feature type="transmembrane region" description="Helical" evidence="8">
    <location>
        <begin position="320"/>
        <end position="338"/>
    </location>
</feature>
<proteinExistence type="inferred from homology"/>
<feature type="transmembrane region" description="Helical" evidence="8">
    <location>
        <begin position="259"/>
        <end position="283"/>
    </location>
</feature>
<evidence type="ECO:0000259" key="9">
    <source>
        <dbReference type="PROSITE" id="PS51012"/>
    </source>
</evidence>
<dbReference type="EMBL" id="WXEX01000001">
    <property type="protein sequence ID" value="MZP41463.1"/>
    <property type="molecule type" value="Genomic_DNA"/>
</dbReference>
<organism evidence="10 11">
    <name type="scientific">Heliomicrobium gestii</name>
    <name type="common">Heliobacterium gestii</name>
    <dbReference type="NCBI Taxonomy" id="2699"/>
    <lineage>
        <taxon>Bacteria</taxon>
        <taxon>Bacillati</taxon>
        <taxon>Bacillota</taxon>
        <taxon>Clostridia</taxon>
        <taxon>Eubacteriales</taxon>
        <taxon>Heliobacteriaceae</taxon>
        <taxon>Heliomicrobium</taxon>
    </lineage>
</organism>
<evidence type="ECO:0000256" key="7">
    <source>
        <dbReference type="ARBA" id="ARBA00023136"/>
    </source>
</evidence>
<evidence type="ECO:0000256" key="4">
    <source>
        <dbReference type="ARBA" id="ARBA00022475"/>
    </source>
</evidence>
<evidence type="ECO:0000313" key="10">
    <source>
        <dbReference type="EMBL" id="MZP41463.1"/>
    </source>
</evidence>
<dbReference type="PROSITE" id="PS51012">
    <property type="entry name" value="ABC_TM2"/>
    <property type="match status" value="1"/>
</dbReference>
<dbReference type="GO" id="GO:0140359">
    <property type="term" value="F:ABC-type transporter activity"/>
    <property type="evidence" value="ECO:0007669"/>
    <property type="project" value="InterPro"/>
</dbReference>
<dbReference type="InterPro" id="IPR047817">
    <property type="entry name" value="ABC2_TM_bact-type"/>
</dbReference>
<evidence type="ECO:0000256" key="8">
    <source>
        <dbReference type="SAM" id="Phobius"/>
    </source>
</evidence>
<dbReference type="InterPro" id="IPR051449">
    <property type="entry name" value="ABC-2_transporter_component"/>
</dbReference>
<comment type="caution">
    <text evidence="10">The sequence shown here is derived from an EMBL/GenBank/DDBJ whole genome shotgun (WGS) entry which is preliminary data.</text>
</comment>
<dbReference type="GO" id="GO:0005886">
    <property type="term" value="C:plasma membrane"/>
    <property type="evidence" value="ECO:0007669"/>
    <property type="project" value="UniProtKB-SubCell"/>
</dbReference>
<dbReference type="InterPro" id="IPR013525">
    <property type="entry name" value="ABC2_TM"/>
</dbReference>
<dbReference type="OrthoDB" id="9776218at2"/>
<keyword evidence="7 8" id="KW-0472">Membrane</keyword>
<sequence length="373" mass="42081">MRWTPFWSVFHKEFLHLWRDRPSLAMAAGIPLMMLLIFGYGVNPDVRRLPMSVWDQCRSAESREMMQAFVNTTYFEIKETVEGYGEVNRSLADGRSRVALIIPPDFAANMQTGRLATLQVLIDGTDPQSTRQALTMAQSLVQARGARLLQAKESTILPSFPLDARIRIWYNQELKTHFFTIPALIGLIMQNVTMTLTAFALVREKERGTLEQLIVTPVRPAELILGKLCPYIIVGMLSFTLVLIAGSAWFSVPIRGSLCLLFGLAFLFILTSLSIGMLMSTFSENQLQAMQMAFAFILPSILLSGFVFPRETMPASIRLLGNFIPLTDFLVILRGVFLKESGMGELYREVLSLAAFTVFLFVVALMRFRKRLD</sequence>
<feature type="transmembrane region" description="Helical" evidence="8">
    <location>
        <begin position="231"/>
        <end position="252"/>
    </location>
</feature>
<keyword evidence="11" id="KW-1185">Reference proteome</keyword>
<feature type="transmembrane region" description="Helical" evidence="8">
    <location>
        <begin position="178"/>
        <end position="202"/>
    </location>
</feature>
<feature type="transmembrane region" description="Helical" evidence="8">
    <location>
        <begin position="24"/>
        <end position="42"/>
    </location>
</feature>
<comment type="similarity">
    <text evidence="2">Belongs to the ABC-2 integral membrane protein family.</text>
</comment>
<dbReference type="Proteomes" id="UP000471031">
    <property type="component" value="Unassembled WGS sequence"/>
</dbReference>
<keyword evidence="3" id="KW-0813">Transport</keyword>
<evidence type="ECO:0000256" key="6">
    <source>
        <dbReference type="ARBA" id="ARBA00022989"/>
    </source>
</evidence>
<feature type="transmembrane region" description="Helical" evidence="8">
    <location>
        <begin position="289"/>
        <end position="308"/>
    </location>
</feature>
<evidence type="ECO:0000313" key="11">
    <source>
        <dbReference type="Proteomes" id="UP000471031"/>
    </source>
</evidence>
<gene>
    <name evidence="10" type="ORF">GTO89_00255</name>
</gene>
<dbReference type="RefSeq" id="WP_161260057.1">
    <property type="nucleotide sequence ID" value="NZ_JAFBDC010000001.1"/>
</dbReference>
<evidence type="ECO:0000256" key="5">
    <source>
        <dbReference type="ARBA" id="ARBA00022692"/>
    </source>
</evidence>